<dbReference type="InterPro" id="IPR012338">
    <property type="entry name" value="Beta-lactam/transpept-like"/>
</dbReference>
<dbReference type="GO" id="GO:0009252">
    <property type="term" value="P:peptidoglycan biosynthetic process"/>
    <property type="evidence" value="ECO:0007669"/>
    <property type="project" value="UniProtKB-UniPathway"/>
</dbReference>
<evidence type="ECO:0000256" key="4">
    <source>
        <dbReference type="ARBA" id="ARBA00012448"/>
    </source>
</evidence>
<keyword evidence="10" id="KW-0573">Peptidoglycan synthesis</keyword>
<comment type="caution">
    <text evidence="18">The sequence shown here is derived from an EMBL/GenBank/DDBJ whole genome shotgun (WGS) entry which is preliminary data.</text>
</comment>
<dbReference type="InterPro" id="IPR001967">
    <property type="entry name" value="Peptidase_S11_N"/>
</dbReference>
<protein>
    <recommendedName>
        <fullName evidence="4">serine-type D-Ala-D-Ala carboxypeptidase</fullName>
        <ecNumber evidence="4">3.4.16.4</ecNumber>
    </recommendedName>
</protein>
<evidence type="ECO:0000256" key="16">
    <source>
        <dbReference type="SAM" id="Phobius"/>
    </source>
</evidence>
<dbReference type="GO" id="GO:0008360">
    <property type="term" value="P:regulation of cell shape"/>
    <property type="evidence" value="ECO:0007669"/>
    <property type="project" value="UniProtKB-KW"/>
</dbReference>
<dbReference type="SMART" id="SM00936">
    <property type="entry name" value="PBP5_C"/>
    <property type="match status" value="1"/>
</dbReference>
<keyword evidence="6" id="KW-0645">Protease</keyword>
<dbReference type="Gene3D" id="3.40.710.10">
    <property type="entry name" value="DD-peptidase/beta-lactamase superfamily"/>
    <property type="match status" value="1"/>
</dbReference>
<keyword evidence="7" id="KW-0732">Signal</keyword>
<dbReference type="Proteomes" id="UP000034166">
    <property type="component" value="Unassembled WGS sequence"/>
</dbReference>
<feature type="domain" description="Peptidase S11 D-Ala-D-Ala carboxypeptidase A C-terminal" evidence="17">
    <location>
        <begin position="314"/>
        <end position="425"/>
    </location>
</feature>
<dbReference type="SUPFAM" id="SSF69189">
    <property type="entry name" value="Penicillin-binding protein associated domain"/>
    <property type="match status" value="1"/>
</dbReference>
<evidence type="ECO:0000256" key="15">
    <source>
        <dbReference type="RuleBase" id="RU004016"/>
    </source>
</evidence>
<accession>A0A0M2ST51</accession>
<dbReference type="InterPro" id="IPR037167">
    <property type="entry name" value="Peptidase_S11_C_sf"/>
</dbReference>
<evidence type="ECO:0000256" key="5">
    <source>
        <dbReference type="ARBA" id="ARBA00022645"/>
    </source>
</evidence>
<comment type="pathway">
    <text evidence="2">Cell wall biogenesis; peptidoglycan biosynthesis.</text>
</comment>
<evidence type="ECO:0000256" key="1">
    <source>
        <dbReference type="ARBA" id="ARBA00003217"/>
    </source>
</evidence>
<feature type="binding site" evidence="14">
    <location>
        <position position="264"/>
    </location>
    <ligand>
        <name>substrate</name>
    </ligand>
</feature>
<sequence>MNRQTKRAGGKFSLKQYKRLSVFVAVFMLSIATLFTGFADKAQAQEDILGLSAEAAILVDAETGKVLYEKNADVVLGVASMSKMMTEYLVLEAIHDGKIKWDQNVKINEYVHRLSAAPGLSNVGLTQGEDYTVKELYEAMAIHSGNAATVALAELISGTEKNFVELMNKKGEELGLKDFKFVNSSGLNNSSLMGNHPAGAADEENVMSARSTARLAYHLLNDYPEVLETASKPRLEFRDGRTYDNFNFMLPTLVHAYEGVDGLKTGSTDFAGYGFTATAKRGDERFISVVMKTDTRDTRFKETEQILNYAFSNFKKEQLVAEGQQIKGHESVPVVKGKEDSVKVQTGDALALTIKNGEKEQYVPKLVLNKDKLNENGELTAPVKKGDKVGYVTVETKDGEPISFLTEEGQSLAQVDVVAAETVEKANWFVLAMRGVGGFFGDLFGSVASAVKGLF</sequence>
<evidence type="ECO:0000256" key="13">
    <source>
        <dbReference type="PIRSR" id="PIRSR618044-1"/>
    </source>
</evidence>
<keyword evidence="16" id="KW-1133">Transmembrane helix</keyword>
<reference evidence="18 19" key="1">
    <citation type="submission" date="2015-04" db="EMBL/GenBank/DDBJ databases">
        <title>Taxonomic description and genome sequence of Bacillus campisalis sp. nov., a novel member of the genus Bacillus isolated from solar saltern.</title>
        <authorList>
            <person name="Mathan Kumar R."/>
            <person name="Kaur G."/>
            <person name="Kumar A."/>
            <person name="Singh N.K."/>
            <person name="Kaur N."/>
            <person name="Kumar N."/>
            <person name="Mayilraj S."/>
        </authorList>
    </citation>
    <scope>NUCLEOTIDE SEQUENCE [LARGE SCALE GENOMIC DNA]</scope>
    <source>
        <strain evidence="18 19">SA2-6</strain>
    </source>
</reference>
<evidence type="ECO:0000256" key="10">
    <source>
        <dbReference type="ARBA" id="ARBA00022984"/>
    </source>
</evidence>
<comment type="catalytic activity">
    <reaction evidence="12">
        <text>Preferential cleavage: (Ac)2-L-Lys-D-Ala-|-D-Ala. Also transpeptidation of peptidyl-alanyl moieties that are N-acyl substituents of D-alanine.</text>
        <dbReference type="EC" id="3.4.16.4"/>
    </reaction>
</comment>
<dbReference type="UniPathway" id="UPA00219"/>
<name>A0A0M2ST51_9BACI</name>
<dbReference type="EC" id="3.4.16.4" evidence="4"/>
<evidence type="ECO:0000313" key="18">
    <source>
        <dbReference type="EMBL" id="KKK36167.1"/>
    </source>
</evidence>
<evidence type="ECO:0000256" key="2">
    <source>
        <dbReference type="ARBA" id="ARBA00004752"/>
    </source>
</evidence>
<dbReference type="EMBL" id="LAYY01000039">
    <property type="protein sequence ID" value="KKK36167.1"/>
    <property type="molecule type" value="Genomic_DNA"/>
</dbReference>
<keyword evidence="16" id="KW-0472">Membrane</keyword>
<dbReference type="InterPro" id="IPR015956">
    <property type="entry name" value="Peniciliin-bd_prot_C_sf"/>
</dbReference>
<proteinExistence type="inferred from homology"/>
<gene>
    <name evidence="18" type="ORF">WQ57_20895</name>
</gene>
<evidence type="ECO:0000256" key="11">
    <source>
        <dbReference type="ARBA" id="ARBA00023316"/>
    </source>
</evidence>
<keyword evidence="5 18" id="KW-0121">Carboxypeptidase</keyword>
<dbReference type="Gene3D" id="2.60.410.10">
    <property type="entry name" value="D-Ala-D-Ala carboxypeptidase, C-terminal domain"/>
    <property type="match status" value="1"/>
</dbReference>
<dbReference type="PANTHER" id="PTHR21581:SF11">
    <property type="entry name" value="D-ALANYL-D-ALANINE CARBOXYPEPTIDASE DACA"/>
    <property type="match status" value="1"/>
</dbReference>
<dbReference type="InterPro" id="IPR012907">
    <property type="entry name" value="Peptidase_S11_C"/>
</dbReference>
<evidence type="ECO:0000259" key="17">
    <source>
        <dbReference type="SMART" id="SM00936"/>
    </source>
</evidence>
<keyword evidence="11" id="KW-0961">Cell wall biogenesis/degradation</keyword>
<dbReference type="Pfam" id="PF00768">
    <property type="entry name" value="Peptidase_S11"/>
    <property type="match status" value="1"/>
</dbReference>
<dbReference type="PATRIC" id="fig|1408103.3.peg.4599"/>
<evidence type="ECO:0000256" key="14">
    <source>
        <dbReference type="PIRSR" id="PIRSR618044-2"/>
    </source>
</evidence>
<evidence type="ECO:0000256" key="7">
    <source>
        <dbReference type="ARBA" id="ARBA00022729"/>
    </source>
</evidence>
<comment type="function">
    <text evidence="1">Removes C-terminal D-alanyl residues from sugar-peptide cell wall precursors.</text>
</comment>
<evidence type="ECO:0000256" key="3">
    <source>
        <dbReference type="ARBA" id="ARBA00007164"/>
    </source>
</evidence>
<comment type="similarity">
    <text evidence="3 15">Belongs to the peptidase S11 family.</text>
</comment>
<keyword evidence="8" id="KW-0378">Hydrolase</keyword>
<feature type="active site" evidence="13">
    <location>
        <position position="144"/>
    </location>
</feature>
<evidence type="ECO:0000256" key="9">
    <source>
        <dbReference type="ARBA" id="ARBA00022960"/>
    </source>
</evidence>
<dbReference type="GO" id="GO:0071555">
    <property type="term" value="P:cell wall organization"/>
    <property type="evidence" value="ECO:0007669"/>
    <property type="project" value="UniProtKB-KW"/>
</dbReference>
<keyword evidence="19" id="KW-1185">Reference proteome</keyword>
<evidence type="ECO:0000313" key="19">
    <source>
        <dbReference type="Proteomes" id="UP000034166"/>
    </source>
</evidence>
<keyword evidence="9" id="KW-0133">Cell shape</keyword>
<feature type="transmembrane region" description="Helical" evidence="16">
    <location>
        <begin position="20"/>
        <end position="39"/>
    </location>
</feature>
<feature type="active site" description="Acyl-ester intermediate" evidence="13">
    <location>
        <position position="80"/>
    </location>
</feature>
<dbReference type="Pfam" id="PF07943">
    <property type="entry name" value="PBP5_C"/>
    <property type="match status" value="1"/>
</dbReference>
<feature type="active site" description="Proton acceptor" evidence="13">
    <location>
        <position position="83"/>
    </location>
</feature>
<dbReference type="PANTHER" id="PTHR21581">
    <property type="entry name" value="D-ALANYL-D-ALANINE CARBOXYPEPTIDASE"/>
    <property type="match status" value="1"/>
</dbReference>
<keyword evidence="16" id="KW-0812">Transmembrane</keyword>
<dbReference type="AlphaFoldDB" id="A0A0M2ST51"/>
<evidence type="ECO:0000256" key="12">
    <source>
        <dbReference type="ARBA" id="ARBA00034000"/>
    </source>
</evidence>
<evidence type="ECO:0000256" key="6">
    <source>
        <dbReference type="ARBA" id="ARBA00022670"/>
    </source>
</evidence>
<dbReference type="GO" id="GO:0006508">
    <property type="term" value="P:proteolysis"/>
    <property type="evidence" value="ECO:0007669"/>
    <property type="project" value="UniProtKB-KW"/>
</dbReference>
<dbReference type="GO" id="GO:0009002">
    <property type="term" value="F:serine-type D-Ala-D-Ala carboxypeptidase activity"/>
    <property type="evidence" value="ECO:0007669"/>
    <property type="project" value="UniProtKB-EC"/>
</dbReference>
<dbReference type="SUPFAM" id="SSF56601">
    <property type="entry name" value="beta-lactamase/transpeptidase-like"/>
    <property type="match status" value="1"/>
</dbReference>
<organism evidence="18 19">
    <name type="scientific">Mesobacillus campisalis</name>
    <dbReference type="NCBI Taxonomy" id="1408103"/>
    <lineage>
        <taxon>Bacteria</taxon>
        <taxon>Bacillati</taxon>
        <taxon>Bacillota</taxon>
        <taxon>Bacilli</taxon>
        <taxon>Bacillales</taxon>
        <taxon>Bacillaceae</taxon>
        <taxon>Mesobacillus</taxon>
    </lineage>
</organism>
<evidence type="ECO:0000256" key="8">
    <source>
        <dbReference type="ARBA" id="ARBA00022801"/>
    </source>
</evidence>
<dbReference type="PRINTS" id="PR00725">
    <property type="entry name" value="DADACBPTASE1"/>
</dbReference>
<dbReference type="InterPro" id="IPR018044">
    <property type="entry name" value="Peptidase_S11"/>
</dbReference>